<dbReference type="SUPFAM" id="SSF56219">
    <property type="entry name" value="DNase I-like"/>
    <property type="match status" value="1"/>
</dbReference>
<dbReference type="GO" id="GO:0007508">
    <property type="term" value="P:larval heart development"/>
    <property type="evidence" value="ECO:0007669"/>
    <property type="project" value="TreeGrafter"/>
</dbReference>
<dbReference type="InterPro" id="IPR036691">
    <property type="entry name" value="Endo/exonu/phosph_ase_sf"/>
</dbReference>
<dbReference type="GO" id="GO:0031012">
    <property type="term" value="C:extracellular matrix"/>
    <property type="evidence" value="ECO:0007669"/>
    <property type="project" value="TreeGrafter"/>
</dbReference>
<dbReference type="EMBL" id="REGN01002071">
    <property type="protein sequence ID" value="RNA30571.1"/>
    <property type="molecule type" value="Genomic_DNA"/>
</dbReference>
<feature type="domain" description="Endonuclease/exonuclease/phosphatase" evidence="1">
    <location>
        <begin position="78"/>
        <end position="181"/>
    </location>
</feature>
<protein>
    <submittedName>
        <fullName evidence="2">RNA-directed DNA polymerase from mobile element jockey-like</fullName>
    </submittedName>
</protein>
<gene>
    <name evidence="2" type="ORF">BpHYR1_054281</name>
</gene>
<accession>A0A3M7S482</accession>
<proteinExistence type="predicted"/>
<dbReference type="GO" id="GO:0003964">
    <property type="term" value="F:RNA-directed DNA polymerase activity"/>
    <property type="evidence" value="ECO:0007669"/>
    <property type="project" value="UniProtKB-KW"/>
</dbReference>
<dbReference type="STRING" id="10195.A0A3M7S482"/>
<evidence type="ECO:0000313" key="3">
    <source>
        <dbReference type="Proteomes" id="UP000276133"/>
    </source>
</evidence>
<reference evidence="2 3" key="1">
    <citation type="journal article" date="2018" name="Sci. Rep.">
        <title>Genomic signatures of local adaptation to the degree of environmental predictability in rotifers.</title>
        <authorList>
            <person name="Franch-Gras L."/>
            <person name="Hahn C."/>
            <person name="Garcia-Roger E.M."/>
            <person name="Carmona M.J."/>
            <person name="Serra M."/>
            <person name="Gomez A."/>
        </authorList>
    </citation>
    <scope>NUCLEOTIDE SEQUENCE [LARGE SCALE GENOMIC DNA]</scope>
    <source>
        <strain evidence="2">HYR1</strain>
    </source>
</reference>
<dbReference type="PANTHER" id="PTHR33395">
    <property type="entry name" value="TRANSCRIPTASE, PUTATIVE-RELATED-RELATED"/>
    <property type="match status" value="1"/>
</dbReference>
<dbReference type="InterPro" id="IPR005135">
    <property type="entry name" value="Endo/exonuclease/phosphatase"/>
</dbReference>
<comment type="caution">
    <text evidence="2">The sequence shown here is derived from an EMBL/GenBank/DDBJ whole genome shotgun (WGS) entry which is preliminary data.</text>
</comment>
<evidence type="ECO:0000313" key="2">
    <source>
        <dbReference type="EMBL" id="RNA30571.1"/>
    </source>
</evidence>
<dbReference type="OrthoDB" id="6781885at2759"/>
<dbReference type="Pfam" id="PF14529">
    <property type="entry name" value="Exo_endo_phos_2"/>
    <property type="match status" value="1"/>
</dbReference>
<evidence type="ECO:0000259" key="1">
    <source>
        <dbReference type="Pfam" id="PF14529"/>
    </source>
</evidence>
<dbReference type="Gene3D" id="3.60.10.10">
    <property type="entry name" value="Endonuclease/exonuclease/phosphatase"/>
    <property type="match status" value="1"/>
</dbReference>
<keyword evidence="3" id="KW-1185">Reference proteome</keyword>
<name>A0A3M7S482_BRAPC</name>
<sequence>MERPHIVCVSETWYSESSIPCISGYTLYRKDRTGRGGGVCIYVREDHCSMEVTCRVLCADDVEQIWCGVRSGAESLLVGCMYRPPRSNGFVTECVNDSLKEARKMIENKIYDAVVVCGDSNFPEISWTCDGGIASGEKEMRFLEGLDESFIIQCVDFPTFIYGKNGDSSLLDLLFTSEPERVLEVNV</sequence>
<dbReference type="Proteomes" id="UP000276133">
    <property type="component" value="Unassembled WGS sequence"/>
</dbReference>
<dbReference type="GO" id="GO:0061343">
    <property type="term" value="P:cell adhesion involved in heart morphogenesis"/>
    <property type="evidence" value="ECO:0007669"/>
    <property type="project" value="TreeGrafter"/>
</dbReference>
<dbReference type="AlphaFoldDB" id="A0A3M7S482"/>
<keyword evidence="2" id="KW-0808">Transferase</keyword>
<dbReference type="PANTHER" id="PTHR33395:SF22">
    <property type="entry name" value="REVERSE TRANSCRIPTASE DOMAIN-CONTAINING PROTEIN"/>
    <property type="match status" value="1"/>
</dbReference>
<organism evidence="2 3">
    <name type="scientific">Brachionus plicatilis</name>
    <name type="common">Marine rotifer</name>
    <name type="synonym">Brachionus muelleri</name>
    <dbReference type="NCBI Taxonomy" id="10195"/>
    <lineage>
        <taxon>Eukaryota</taxon>
        <taxon>Metazoa</taxon>
        <taxon>Spiralia</taxon>
        <taxon>Gnathifera</taxon>
        <taxon>Rotifera</taxon>
        <taxon>Eurotatoria</taxon>
        <taxon>Monogononta</taxon>
        <taxon>Pseudotrocha</taxon>
        <taxon>Ploima</taxon>
        <taxon>Brachionidae</taxon>
        <taxon>Brachionus</taxon>
    </lineage>
</organism>
<keyword evidence="2" id="KW-0548">Nucleotidyltransferase</keyword>
<keyword evidence="2" id="KW-0695">RNA-directed DNA polymerase</keyword>